<sequence length="111" mass="12041">MCQLFLANIYFDLVAVEAPEAAAKAKSHGKKRKKATESATKEGMTVVCPVTLAAVPLVVSIRASSNHPQATAKVSSRPTINVDEDVKLIYHHASMRSCQSSYKKVLEVDQV</sequence>
<dbReference type="EMBL" id="JBFOLK010000008">
    <property type="protein sequence ID" value="KAL2491016.1"/>
    <property type="molecule type" value="Genomic_DNA"/>
</dbReference>
<comment type="caution">
    <text evidence="1">The sequence shown here is derived from an EMBL/GenBank/DDBJ whole genome shotgun (WGS) entry which is preliminary data.</text>
</comment>
<evidence type="ECO:0000313" key="1">
    <source>
        <dbReference type="EMBL" id="KAL2491016.1"/>
    </source>
</evidence>
<dbReference type="AlphaFoldDB" id="A0ABD1RRG5"/>
<evidence type="ECO:0000313" key="2">
    <source>
        <dbReference type="Proteomes" id="UP001604336"/>
    </source>
</evidence>
<name>A0ABD1RRG5_9LAMI</name>
<keyword evidence="2" id="KW-1185">Reference proteome</keyword>
<gene>
    <name evidence="1" type="ORF">Adt_26644</name>
</gene>
<protein>
    <submittedName>
        <fullName evidence="1">Uncharacterized protein</fullName>
    </submittedName>
</protein>
<proteinExistence type="predicted"/>
<organism evidence="1 2">
    <name type="scientific">Abeliophyllum distichum</name>
    <dbReference type="NCBI Taxonomy" id="126358"/>
    <lineage>
        <taxon>Eukaryota</taxon>
        <taxon>Viridiplantae</taxon>
        <taxon>Streptophyta</taxon>
        <taxon>Embryophyta</taxon>
        <taxon>Tracheophyta</taxon>
        <taxon>Spermatophyta</taxon>
        <taxon>Magnoliopsida</taxon>
        <taxon>eudicotyledons</taxon>
        <taxon>Gunneridae</taxon>
        <taxon>Pentapetalae</taxon>
        <taxon>asterids</taxon>
        <taxon>lamiids</taxon>
        <taxon>Lamiales</taxon>
        <taxon>Oleaceae</taxon>
        <taxon>Forsythieae</taxon>
        <taxon>Abeliophyllum</taxon>
    </lineage>
</organism>
<dbReference type="Proteomes" id="UP001604336">
    <property type="component" value="Unassembled WGS sequence"/>
</dbReference>
<reference evidence="2" key="1">
    <citation type="submission" date="2024-07" db="EMBL/GenBank/DDBJ databases">
        <title>Two chromosome-level genome assemblies of Korean endemic species Abeliophyllum distichum and Forsythia ovata (Oleaceae).</title>
        <authorList>
            <person name="Jang H."/>
        </authorList>
    </citation>
    <scope>NUCLEOTIDE SEQUENCE [LARGE SCALE GENOMIC DNA]</scope>
</reference>
<accession>A0ABD1RRG5</accession>